<dbReference type="InterPro" id="IPR024119">
    <property type="entry name" value="TF_DEAF-1"/>
</dbReference>
<evidence type="ECO:0000256" key="1">
    <source>
        <dbReference type="ARBA" id="ARBA00022723"/>
    </source>
</evidence>
<evidence type="ECO:0000259" key="5">
    <source>
        <dbReference type="PROSITE" id="PS50865"/>
    </source>
</evidence>
<dbReference type="PANTHER" id="PTHR10237">
    <property type="entry name" value="DEFORMED EPIDERMAL AUTOREGULATORY FACTOR 1 HOMOLOG SUPPRESSIN"/>
    <property type="match status" value="1"/>
</dbReference>
<evidence type="ECO:0000313" key="7">
    <source>
        <dbReference type="Proteomes" id="UP000541558"/>
    </source>
</evidence>
<name>A0A8H5C897_9AGAR</name>
<keyword evidence="2 4" id="KW-0863">Zinc-finger</keyword>
<keyword evidence="7" id="KW-1185">Reference proteome</keyword>
<dbReference type="GO" id="GO:0000981">
    <property type="term" value="F:DNA-binding transcription factor activity, RNA polymerase II-specific"/>
    <property type="evidence" value="ECO:0007669"/>
    <property type="project" value="TreeGrafter"/>
</dbReference>
<dbReference type="PANTHER" id="PTHR10237:SF14">
    <property type="entry name" value="MYND-TYPE DOMAIN-CONTAINING PROTEIN"/>
    <property type="match status" value="1"/>
</dbReference>
<dbReference type="OrthoDB" id="341421at2759"/>
<dbReference type="InterPro" id="IPR002893">
    <property type="entry name" value="Znf_MYND"/>
</dbReference>
<dbReference type="EMBL" id="JAACJK010000059">
    <property type="protein sequence ID" value="KAF5335963.1"/>
    <property type="molecule type" value="Genomic_DNA"/>
</dbReference>
<accession>A0A8H5C897</accession>
<dbReference type="PROSITE" id="PS01360">
    <property type="entry name" value="ZF_MYND_1"/>
    <property type="match status" value="1"/>
</dbReference>
<organism evidence="6 7">
    <name type="scientific">Ephemerocybe angulata</name>
    <dbReference type="NCBI Taxonomy" id="980116"/>
    <lineage>
        <taxon>Eukaryota</taxon>
        <taxon>Fungi</taxon>
        <taxon>Dikarya</taxon>
        <taxon>Basidiomycota</taxon>
        <taxon>Agaricomycotina</taxon>
        <taxon>Agaricomycetes</taxon>
        <taxon>Agaricomycetidae</taxon>
        <taxon>Agaricales</taxon>
        <taxon>Agaricineae</taxon>
        <taxon>Psathyrellaceae</taxon>
        <taxon>Ephemerocybe</taxon>
    </lineage>
</organism>
<proteinExistence type="predicted"/>
<evidence type="ECO:0000313" key="6">
    <source>
        <dbReference type="EMBL" id="KAF5335963.1"/>
    </source>
</evidence>
<comment type="caution">
    <text evidence="6">The sequence shown here is derived from an EMBL/GenBank/DDBJ whole genome shotgun (WGS) entry which is preliminary data.</text>
</comment>
<evidence type="ECO:0000256" key="4">
    <source>
        <dbReference type="PROSITE-ProRule" id="PRU00134"/>
    </source>
</evidence>
<dbReference type="PROSITE" id="PS50865">
    <property type="entry name" value="ZF_MYND_2"/>
    <property type="match status" value="1"/>
</dbReference>
<keyword evidence="3" id="KW-0862">Zinc</keyword>
<dbReference type="Proteomes" id="UP000541558">
    <property type="component" value="Unassembled WGS sequence"/>
</dbReference>
<sequence>MASQVDSLMNSTGFEFFRMAEEMRHDNEHQFAMELYTVAIIKISKEEDVLQLLPLANRRPESDGPSDLTTETVALAFRNFCGSFRDPKLDITQATSPTAFSFLSMFAPKHEPKPFYLRRYLATPMGTFLLKCLQISAGFTLALLAWDRQDRATAAKRYREALDLAETEAAVFSSPRPGLETWIANDIQETSNNLSAIIKTDNEVEFVSKLLGGGASGLRRGEVPVGHMRKEARAGDSLVLVPGTTIATDACGNCGKRSGGKLRRCTRCGNVKYCGPDCQKQHWKLHKKNCEGDKDIPTT</sequence>
<reference evidence="6 7" key="1">
    <citation type="journal article" date="2020" name="ISME J.">
        <title>Uncovering the hidden diversity of litter-decomposition mechanisms in mushroom-forming fungi.</title>
        <authorList>
            <person name="Floudas D."/>
            <person name="Bentzer J."/>
            <person name="Ahren D."/>
            <person name="Johansson T."/>
            <person name="Persson P."/>
            <person name="Tunlid A."/>
        </authorList>
    </citation>
    <scope>NUCLEOTIDE SEQUENCE [LARGE SCALE GENOMIC DNA]</scope>
    <source>
        <strain evidence="6 7">CBS 175.51</strain>
    </source>
</reference>
<evidence type="ECO:0000256" key="3">
    <source>
        <dbReference type="ARBA" id="ARBA00022833"/>
    </source>
</evidence>
<feature type="domain" description="MYND-type" evidence="5">
    <location>
        <begin position="251"/>
        <end position="290"/>
    </location>
</feature>
<dbReference type="GO" id="GO:0008270">
    <property type="term" value="F:zinc ion binding"/>
    <property type="evidence" value="ECO:0007669"/>
    <property type="project" value="UniProtKB-KW"/>
</dbReference>
<gene>
    <name evidence="6" type="ORF">D9611_006204</name>
</gene>
<dbReference type="AlphaFoldDB" id="A0A8H5C897"/>
<dbReference type="Gene3D" id="6.10.140.2220">
    <property type="match status" value="1"/>
</dbReference>
<evidence type="ECO:0000256" key="2">
    <source>
        <dbReference type="ARBA" id="ARBA00022771"/>
    </source>
</evidence>
<protein>
    <recommendedName>
        <fullName evidence="5">MYND-type domain-containing protein</fullName>
    </recommendedName>
</protein>
<dbReference type="Pfam" id="PF01753">
    <property type="entry name" value="zf-MYND"/>
    <property type="match status" value="1"/>
</dbReference>
<dbReference type="GO" id="GO:0005634">
    <property type="term" value="C:nucleus"/>
    <property type="evidence" value="ECO:0007669"/>
    <property type="project" value="TreeGrafter"/>
</dbReference>
<keyword evidence="1" id="KW-0479">Metal-binding</keyword>
<dbReference type="SUPFAM" id="SSF144232">
    <property type="entry name" value="HIT/MYND zinc finger-like"/>
    <property type="match status" value="1"/>
</dbReference>